<accession>A0ABR2BWS1</accession>
<organism evidence="2 3">
    <name type="scientific">Hibiscus sabdariffa</name>
    <name type="common">roselle</name>
    <dbReference type="NCBI Taxonomy" id="183260"/>
    <lineage>
        <taxon>Eukaryota</taxon>
        <taxon>Viridiplantae</taxon>
        <taxon>Streptophyta</taxon>
        <taxon>Embryophyta</taxon>
        <taxon>Tracheophyta</taxon>
        <taxon>Spermatophyta</taxon>
        <taxon>Magnoliopsida</taxon>
        <taxon>eudicotyledons</taxon>
        <taxon>Gunneridae</taxon>
        <taxon>Pentapetalae</taxon>
        <taxon>rosids</taxon>
        <taxon>malvids</taxon>
        <taxon>Malvales</taxon>
        <taxon>Malvaceae</taxon>
        <taxon>Malvoideae</taxon>
        <taxon>Hibiscus</taxon>
    </lineage>
</organism>
<evidence type="ECO:0000256" key="1">
    <source>
        <dbReference type="SAM" id="MobiDB-lite"/>
    </source>
</evidence>
<gene>
    <name evidence="2" type="ORF">V6N12_038166</name>
</gene>
<keyword evidence="3" id="KW-1185">Reference proteome</keyword>
<sequence>MTFMVVNIEGSQLLSAHEPRGDDLEEVQREKLSSLSLGDEEVGFHMVTADESQSCVELVDKVNNPGKPPSDSLELNDKPDDMFP</sequence>
<protein>
    <submittedName>
        <fullName evidence="2">Uncharacterized protein</fullName>
    </submittedName>
</protein>
<dbReference type="EMBL" id="JBBPBM010000078">
    <property type="protein sequence ID" value="KAK8511564.1"/>
    <property type="molecule type" value="Genomic_DNA"/>
</dbReference>
<proteinExistence type="predicted"/>
<dbReference type="Proteomes" id="UP001472677">
    <property type="component" value="Unassembled WGS sequence"/>
</dbReference>
<evidence type="ECO:0000313" key="3">
    <source>
        <dbReference type="Proteomes" id="UP001472677"/>
    </source>
</evidence>
<name>A0ABR2BWS1_9ROSI</name>
<comment type="caution">
    <text evidence="2">The sequence shown here is derived from an EMBL/GenBank/DDBJ whole genome shotgun (WGS) entry which is preliminary data.</text>
</comment>
<reference evidence="2 3" key="1">
    <citation type="journal article" date="2024" name="G3 (Bethesda)">
        <title>Genome assembly of Hibiscus sabdariffa L. provides insights into metabolisms of medicinal natural products.</title>
        <authorList>
            <person name="Kim T."/>
        </authorList>
    </citation>
    <scope>NUCLEOTIDE SEQUENCE [LARGE SCALE GENOMIC DNA]</scope>
    <source>
        <strain evidence="2">TK-2024</strain>
        <tissue evidence="2">Old leaves</tissue>
    </source>
</reference>
<feature type="compositionally biased region" description="Basic and acidic residues" evidence="1">
    <location>
        <begin position="75"/>
        <end position="84"/>
    </location>
</feature>
<evidence type="ECO:0000313" key="2">
    <source>
        <dbReference type="EMBL" id="KAK8511564.1"/>
    </source>
</evidence>
<feature type="region of interest" description="Disordered" evidence="1">
    <location>
        <begin position="60"/>
        <end position="84"/>
    </location>
</feature>